<sequence length="83" mass="9146">MASNRRAVRTVDSNRKKTSQPYGRFSLAAASSILCFFSEMQMMVTRTTNCATMPMSGQRTDSLSAHCVKKTTSGVAELFSSHF</sequence>
<proteinExistence type="predicted"/>
<evidence type="ECO:0000313" key="1">
    <source>
        <dbReference type="EMBL" id="KAK7486808.1"/>
    </source>
</evidence>
<name>A0ABD0KIA8_9CAEN</name>
<reference evidence="1 2" key="1">
    <citation type="journal article" date="2023" name="Sci. Data">
        <title>Genome assembly of the Korean intertidal mud-creeper Batillaria attramentaria.</title>
        <authorList>
            <person name="Patra A.K."/>
            <person name="Ho P.T."/>
            <person name="Jun S."/>
            <person name="Lee S.J."/>
            <person name="Kim Y."/>
            <person name="Won Y.J."/>
        </authorList>
    </citation>
    <scope>NUCLEOTIDE SEQUENCE [LARGE SCALE GENOMIC DNA]</scope>
    <source>
        <strain evidence="1">Wonlab-2016</strain>
    </source>
</reference>
<comment type="caution">
    <text evidence="1">The sequence shown here is derived from an EMBL/GenBank/DDBJ whole genome shotgun (WGS) entry which is preliminary data.</text>
</comment>
<protein>
    <submittedName>
        <fullName evidence="1">Uncharacterized protein</fullName>
    </submittedName>
</protein>
<keyword evidence="2" id="KW-1185">Reference proteome</keyword>
<dbReference type="AlphaFoldDB" id="A0ABD0KIA8"/>
<gene>
    <name evidence="1" type="ORF">BaRGS_00021955</name>
</gene>
<organism evidence="1 2">
    <name type="scientific">Batillaria attramentaria</name>
    <dbReference type="NCBI Taxonomy" id="370345"/>
    <lineage>
        <taxon>Eukaryota</taxon>
        <taxon>Metazoa</taxon>
        <taxon>Spiralia</taxon>
        <taxon>Lophotrochozoa</taxon>
        <taxon>Mollusca</taxon>
        <taxon>Gastropoda</taxon>
        <taxon>Caenogastropoda</taxon>
        <taxon>Sorbeoconcha</taxon>
        <taxon>Cerithioidea</taxon>
        <taxon>Batillariidae</taxon>
        <taxon>Batillaria</taxon>
    </lineage>
</organism>
<dbReference type="EMBL" id="JACVVK020000173">
    <property type="protein sequence ID" value="KAK7486808.1"/>
    <property type="molecule type" value="Genomic_DNA"/>
</dbReference>
<dbReference type="Proteomes" id="UP001519460">
    <property type="component" value="Unassembled WGS sequence"/>
</dbReference>
<accession>A0ABD0KIA8</accession>
<evidence type="ECO:0000313" key="2">
    <source>
        <dbReference type="Proteomes" id="UP001519460"/>
    </source>
</evidence>